<dbReference type="PANTHER" id="PTHR19854">
    <property type="entry name" value="TRANSDUCIN BETA-LIKE 3"/>
    <property type="match status" value="1"/>
</dbReference>
<sequence length="403" mass="43772">MTTKRPPPDPVAVLRGHRASVMDACFHHSKPLLFSGAADGELRLWDAVQHRTLSSTWAHGGAAGVYGVATSSAIGNKVVSQGRDGTCKCWEIEEAGLCRKPLVTLRTNSYHFCKLSLVKAPSFMSQFKQALSVDELAKRSDCSTTELEEDKDNHGSEERGNLSGDCSDGNSQENDQTQMEDLLTTCGPKLMALAGEESSQVEIWDLNTAERLICLPQTCDATSSEHPTKKRGMCMAVQAFLPSESRGVLNVLSGYEDGSMLWWDVRNPGIPLSSVKYHSEAVLSLAVDGFCNGGISGSADNKIVIFALNHQTGTCIIRKEISLERPGIAGTSIRADSKIMATAGWDHRVRVYNYRKGNALAILKYHTATCNAAMFSTDCKLMASCSEDATVALWELYPPQNAT</sequence>
<dbReference type="PRINTS" id="PR00320">
    <property type="entry name" value="GPROTEINBRPT"/>
</dbReference>
<dbReference type="InterPro" id="IPR015943">
    <property type="entry name" value="WD40/YVTN_repeat-like_dom_sf"/>
</dbReference>
<dbReference type="RefSeq" id="XP_008802644.2">
    <property type="nucleotide sequence ID" value="XM_008804422.4"/>
</dbReference>
<dbReference type="InterPro" id="IPR001680">
    <property type="entry name" value="WD40_rpt"/>
</dbReference>
<evidence type="ECO:0000256" key="3">
    <source>
        <dbReference type="PROSITE-ProRule" id="PRU00221"/>
    </source>
</evidence>
<evidence type="ECO:0000256" key="4">
    <source>
        <dbReference type="SAM" id="MobiDB-lite"/>
    </source>
</evidence>
<dbReference type="Pfam" id="PF00400">
    <property type="entry name" value="WD40"/>
    <property type="match status" value="2"/>
</dbReference>
<proteinExistence type="predicted"/>
<dbReference type="SMART" id="SM00320">
    <property type="entry name" value="WD40"/>
    <property type="match status" value="5"/>
</dbReference>
<feature type="repeat" description="WD" evidence="3">
    <location>
        <begin position="14"/>
        <end position="55"/>
    </location>
</feature>
<protein>
    <submittedName>
        <fullName evidence="6">LOW QUALITY PROTEIN: protein DECREASED SIZE EXCLUSION LIMIT 1</fullName>
    </submittedName>
</protein>
<dbReference type="Proteomes" id="UP000228380">
    <property type="component" value="Chromosome 13"/>
</dbReference>
<dbReference type="InterPro" id="IPR019775">
    <property type="entry name" value="WD40_repeat_CS"/>
</dbReference>
<dbReference type="PROSITE" id="PS50294">
    <property type="entry name" value="WD_REPEATS_REGION"/>
    <property type="match status" value="2"/>
</dbReference>
<dbReference type="PROSITE" id="PS50082">
    <property type="entry name" value="WD_REPEATS_2"/>
    <property type="match status" value="2"/>
</dbReference>
<dbReference type="InterPro" id="IPR036322">
    <property type="entry name" value="WD40_repeat_dom_sf"/>
</dbReference>
<dbReference type="OrthoDB" id="7668193at2759"/>
<evidence type="ECO:0000313" key="5">
    <source>
        <dbReference type="Proteomes" id="UP000228380"/>
    </source>
</evidence>
<feature type="compositionally biased region" description="Basic and acidic residues" evidence="4">
    <location>
        <begin position="151"/>
        <end position="160"/>
    </location>
</feature>
<keyword evidence="5" id="KW-1185">Reference proteome</keyword>
<feature type="region of interest" description="Disordered" evidence="4">
    <location>
        <begin position="144"/>
        <end position="174"/>
    </location>
</feature>
<reference evidence="6" key="2">
    <citation type="submission" date="2025-08" db="UniProtKB">
        <authorList>
            <consortium name="RefSeq"/>
        </authorList>
    </citation>
    <scope>IDENTIFICATION</scope>
    <source>
        <tissue evidence="6">Young leaves</tissue>
    </source>
</reference>
<keyword evidence="1 3" id="KW-0853">WD repeat</keyword>
<dbReference type="PROSITE" id="PS00678">
    <property type="entry name" value="WD_REPEATS_1"/>
    <property type="match status" value="1"/>
</dbReference>
<evidence type="ECO:0000313" key="6">
    <source>
        <dbReference type="RefSeq" id="XP_008802644.2"/>
    </source>
</evidence>
<organism evidence="5 6">
    <name type="scientific">Phoenix dactylifera</name>
    <name type="common">Date palm</name>
    <dbReference type="NCBI Taxonomy" id="42345"/>
    <lineage>
        <taxon>Eukaryota</taxon>
        <taxon>Viridiplantae</taxon>
        <taxon>Streptophyta</taxon>
        <taxon>Embryophyta</taxon>
        <taxon>Tracheophyta</taxon>
        <taxon>Spermatophyta</taxon>
        <taxon>Magnoliopsida</taxon>
        <taxon>Liliopsida</taxon>
        <taxon>Arecaceae</taxon>
        <taxon>Coryphoideae</taxon>
        <taxon>Phoeniceae</taxon>
        <taxon>Phoenix</taxon>
    </lineage>
</organism>
<keyword evidence="2" id="KW-0677">Repeat</keyword>
<feature type="repeat" description="WD" evidence="3">
    <location>
        <begin position="363"/>
        <end position="403"/>
    </location>
</feature>
<dbReference type="Gene3D" id="2.130.10.10">
    <property type="entry name" value="YVTN repeat-like/Quinoprotein amine dehydrogenase"/>
    <property type="match status" value="2"/>
</dbReference>
<dbReference type="PANTHER" id="PTHR19854:SF1">
    <property type="entry name" value="GUANINE NUCLEOTIDE-BINDING PROTEIN SUBUNIT BETA-LIKE PROTEIN 1"/>
    <property type="match status" value="1"/>
</dbReference>
<dbReference type="KEGG" id="pda:103716434"/>
<name>A0A8B7CN81_PHODC</name>
<accession>A0A8B7CN81</accession>
<reference evidence="5" key="1">
    <citation type="journal article" date="2019" name="Nat. Commun.">
        <title>Genome-wide association mapping of date palm fruit traits.</title>
        <authorList>
            <person name="Hazzouri K.M."/>
            <person name="Gros-Balthazard M."/>
            <person name="Flowers J.M."/>
            <person name="Copetti D."/>
            <person name="Lemansour A."/>
            <person name="Lebrun M."/>
            <person name="Masmoudi K."/>
            <person name="Ferrand S."/>
            <person name="Dhar M.I."/>
            <person name="Fresquez Z.A."/>
            <person name="Rosas U."/>
            <person name="Zhang J."/>
            <person name="Talag J."/>
            <person name="Lee S."/>
            <person name="Kudrna D."/>
            <person name="Powell R.F."/>
            <person name="Leitch I.J."/>
            <person name="Krueger R.R."/>
            <person name="Wing R.A."/>
            <person name="Amiri K.M.A."/>
            <person name="Purugganan M.D."/>
        </authorList>
    </citation>
    <scope>NUCLEOTIDE SEQUENCE [LARGE SCALE GENOMIC DNA]</scope>
    <source>
        <strain evidence="5">cv. Khalas</strain>
    </source>
</reference>
<gene>
    <name evidence="6" type="primary">LOC103716434</name>
</gene>
<dbReference type="AlphaFoldDB" id="A0A8B7CN81"/>
<dbReference type="GeneID" id="103716434"/>
<dbReference type="InterPro" id="IPR020472">
    <property type="entry name" value="WD40_PAC1"/>
</dbReference>
<dbReference type="SUPFAM" id="SSF50978">
    <property type="entry name" value="WD40 repeat-like"/>
    <property type="match status" value="1"/>
</dbReference>
<evidence type="ECO:0000256" key="1">
    <source>
        <dbReference type="ARBA" id="ARBA00022574"/>
    </source>
</evidence>
<evidence type="ECO:0000256" key="2">
    <source>
        <dbReference type="ARBA" id="ARBA00022737"/>
    </source>
</evidence>